<dbReference type="InterPro" id="IPR036236">
    <property type="entry name" value="Znf_C2H2_sf"/>
</dbReference>
<accession>A0A2H1W4L2</accession>
<evidence type="ECO:0000259" key="6">
    <source>
        <dbReference type="PROSITE" id="PS50157"/>
    </source>
</evidence>
<dbReference type="PROSITE" id="PS00028">
    <property type="entry name" value="ZINC_FINGER_C2H2_1"/>
    <property type="match status" value="6"/>
</dbReference>
<organism evidence="7">
    <name type="scientific">Spodoptera frugiperda</name>
    <name type="common">Fall armyworm</name>
    <dbReference type="NCBI Taxonomy" id="7108"/>
    <lineage>
        <taxon>Eukaryota</taxon>
        <taxon>Metazoa</taxon>
        <taxon>Ecdysozoa</taxon>
        <taxon>Arthropoda</taxon>
        <taxon>Hexapoda</taxon>
        <taxon>Insecta</taxon>
        <taxon>Pterygota</taxon>
        <taxon>Neoptera</taxon>
        <taxon>Endopterygota</taxon>
        <taxon>Lepidoptera</taxon>
        <taxon>Glossata</taxon>
        <taxon>Ditrysia</taxon>
        <taxon>Noctuoidea</taxon>
        <taxon>Noctuidae</taxon>
        <taxon>Amphipyrinae</taxon>
        <taxon>Spodoptera</taxon>
    </lineage>
</organism>
<dbReference type="PANTHER" id="PTHR24379:SF121">
    <property type="entry name" value="C2H2-TYPE DOMAIN-CONTAINING PROTEIN"/>
    <property type="match status" value="1"/>
</dbReference>
<keyword evidence="1" id="KW-0479">Metal-binding</keyword>
<dbReference type="EMBL" id="ODYU01006296">
    <property type="protein sequence ID" value="SOQ48021.1"/>
    <property type="molecule type" value="Genomic_DNA"/>
</dbReference>
<evidence type="ECO:0000256" key="4">
    <source>
        <dbReference type="ARBA" id="ARBA00022833"/>
    </source>
</evidence>
<dbReference type="PROSITE" id="PS50157">
    <property type="entry name" value="ZINC_FINGER_C2H2_2"/>
    <property type="match status" value="2"/>
</dbReference>
<dbReference type="GO" id="GO:0008270">
    <property type="term" value="F:zinc ion binding"/>
    <property type="evidence" value="ECO:0007669"/>
    <property type="project" value="UniProtKB-KW"/>
</dbReference>
<dbReference type="PANTHER" id="PTHR24379">
    <property type="entry name" value="KRAB AND ZINC FINGER DOMAIN-CONTAINING"/>
    <property type="match status" value="1"/>
</dbReference>
<evidence type="ECO:0000256" key="3">
    <source>
        <dbReference type="ARBA" id="ARBA00022771"/>
    </source>
</evidence>
<dbReference type="SMART" id="SM00355">
    <property type="entry name" value="ZnF_C2H2"/>
    <property type="match status" value="9"/>
</dbReference>
<gene>
    <name evidence="7" type="ORF">SFRICE_013583</name>
</gene>
<evidence type="ECO:0000256" key="2">
    <source>
        <dbReference type="ARBA" id="ARBA00022737"/>
    </source>
</evidence>
<evidence type="ECO:0000256" key="5">
    <source>
        <dbReference type="PROSITE-ProRule" id="PRU00042"/>
    </source>
</evidence>
<feature type="domain" description="C2H2-type" evidence="6">
    <location>
        <begin position="476"/>
        <end position="504"/>
    </location>
</feature>
<keyword evidence="2" id="KW-0677">Repeat</keyword>
<evidence type="ECO:0000313" key="7">
    <source>
        <dbReference type="EMBL" id="SOQ48021.1"/>
    </source>
</evidence>
<feature type="domain" description="C2H2-type" evidence="6">
    <location>
        <begin position="450"/>
        <end position="474"/>
    </location>
</feature>
<evidence type="ECO:0000256" key="1">
    <source>
        <dbReference type="ARBA" id="ARBA00022723"/>
    </source>
</evidence>
<dbReference type="Gene3D" id="3.30.160.60">
    <property type="entry name" value="Classic Zinc Finger"/>
    <property type="match status" value="2"/>
</dbReference>
<dbReference type="SUPFAM" id="SSF57667">
    <property type="entry name" value="beta-beta-alpha zinc fingers"/>
    <property type="match status" value="2"/>
</dbReference>
<dbReference type="InterPro" id="IPR013087">
    <property type="entry name" value="Znf_C2H2_type"/>
</dbReference>
<proteinExistence type="predicted"/>
<dbReference type="AlphaFoldDB" id="A0A2H1W4L2"/>
<keyword evidence="3 5" id="KW-0863">Zinc-finger</keyword>
<protein>
    <submittedName>
        <fullName evidence="7">SFRICE_013583</fullName>
    </submittedName>
</protein>
<reference evidence="7" key="1">
    <citation type="submission" date="2016-07" db="EMBL/GenBank/DDBJ databases">
        <authorList>
            <person name="Bretaudeau A."/>
        </authorList>
    </citation>
    <scope>NUCLEOTIDE SEQUENCE</scope>
    <source>
        <strain evidence="7">Rice</strain>
        <tissue evidence="7">Whole body</tissue>
    </source>
</reference>
<sequence length="607" mass="71098">MVKSGCTLYSGITCRNVTSTESDGKQSSPPMDTRNIRGVIISGNRLTPYYMGLITQMVKSGCTLYSGITRRNVHLCLKPSNFRKTEKCPVIVCPSRESNPRPLRDCTVFFKGENHPMTSLALGEARGSVRLLLTKNHPVPTHAFQAGAPVVRSSGSGISPTENLHGWCGGCATGCRATCSAFPHGATLYVIHILLFRYEFPNEENHCSVCLSIGRKLSPLQQYLNVFKLLTSDLEVYNNIPLESIRLCWECIAFLHKTVRFQQQVVKANEMLQLGQNYLFEPEKKPKNNRWAKKRALQNKKPKFKIIIKDKNCFRRVQIDDADVRKCMESERDSEYFKSKKYKCDNCVLVFENEEVLLKHNGMFHDKVTQYTCDICTSHIKTRSRLSEHISRHYVKYICSICEYTCYSKSHRMYHIEKIHRRLFQCLKCRLKFGSRREFFKHYKDWHEKFICDYCGITFKMRYCIKDHIRKQHSPFECKPCNKKWARYNGLWLHNKTIHTVHNTAYCVECDRQYRDIYRYRWHIANSTRHTKHKKHRIPCPGCDKIFSKNIYMKDHYNLVHLKCYKYRCEQCDKTHGSVSAKFEQKNRHTGRGLFYTNHFGPSSTHL</sequence>
<keyword evidence="4" id="KW-0862">Zinc</keyword>
<name>A0A2H1W4L2_SPOFR</name>